<dbReference type="InterPro" id="IPR016032">
    <property type="entry name" value="Sig_transdc_resp-reg_C-effctor"/>
</dbReference>
<dbReference type="InterPro" id="IPR036388">
    <property type="entry name" value="WH-like_DNA-bd_sf"/>
</dbReference>
<name>A0A521DU30_9FLAO</name>
<organism evidence="3 4">
    <name type="scientific">Chryseobacterium rhizoplanae</name>
    <dbReference type="NCBI Taxonomy" id="1609531"/>
    <lineage>
        <taxon>Bacteria</taxon>
        <taxon>Pseudomonadati</taxon>
        <taxon>Bacteroidota</taxon>
        <taxon>Flavobacteriia</taxon>
        <taxon>Flavobacteriales</taxon>
        <taxon>Weeksellaceae</taxon>
        <taxon>Chryseobacterium group</taxon>
        <taxon>Chryseobacterium</taxon>
    </lineage>
</organism>
<dbReference type="GO" id="GO:0003677">
    <property type="term" value="F:DNA binding"/>
    <property type="evidence" value="ECO:0007669"/>
    <property type="project" value="InterPro"/>
</dbReference>
<keyword evidence="1" id="KW-0812">Transmembrane</keyword>
<proteinExistence type="predicted"/>
<keyword evidence="1" id="KW-0472">Membrane</keyword>
<dbReference type="GO" id="GO:0006355">
    <property type="term" value="P:regulation of DNA-templated transcription"/>
    <property type="evidence" value="ECO:0007669"/>
    <property type="project" value="InterPro"/>
</dbReference>
<feature type="domain" description="HTH luxR-type" evidence="2">
    <location>
        <begin position="438"/>
        <end position="465"/>
    </location>
</feature>
<dbReference type="InterPro" id="IPR000792">
    <property type="entry name" value="Tscrpt_reg_LuxR_C"/>
</dbReference>
<evidence type="ECO:0000256" key="1">
    <source>
        <dbReference type="SAM" id="Phobius"/>
    </source>
</evidence>
<keyword evidence="1" id="KW-1133">Transmembrane helix</keyword>
<dbReference type="InterPro" id="IPR011990">
    <property type="entry name" value="TPR-like_helical_dom_sf"/>
</dbReference>
<dbReference type="Proteomes" id="UP000316916">
    <property type="component" value="Unassembled WGS sequence"/>
</dbReference>
<dbReference type="SUPFAM" id="SSF46894">
    <property type="entry name" value="C-terminal effector domain of the bipartite response regulators"/>
    <property type="match status" value="1"/>
</dbReference>
<evidence type="ECO:0000259" key="2">
    <source>
        <dbReference type="PROSITE" id="PS00622"/>
    </source>
</evidence>
<dbReference type="AlphaFoldDB" id="A0A521DU30"/>
<feature type="transmembrane region" description="Helical" evidence="1">
    <location>
        <begin position="334"/>
        <end position="353"/>
    </location>
</feature>
<evidence type="ECO:0000313" key="3">
    <source>
        <dbReference type="EMBL" id="SMO75207.1"/>
    </source>
</evidence>
<dbReference type="EMBL" id="FXTC01000006">
    <property type="protein sequence ID" value="SMO75207.1"/>
    <property type="molecule type" value="Genomic_DNA"/>
</dbReference>
<reference evidence="3 4" key="1">
    <citation type="submission" date="2017-05" db="EMBL/GenBank/DDBJ databases">
        <authorList>
            <person name="Varghese N."/>
            <person name="Submissions S."/>
        </authorList>
    </citation>
    <scope>NUCLEOTIDE SEQUENCE [LARGE SCALE GENOMIC DNA]</scope>
    <source>
        <strain evidence="3 4">DSM 29371</strain>
    </source>
</reference>
<protein>
    <recommendedName>
        <fullName evidence="2">HTH luxR-type domain-containing protein</fullName>
    </recommendedName>
</protein>
<evidence type="ECO:0000313" key="4">
    <source>
        <dbReference type="Proteomes" id="UP000316916"/>
    </source>
</evidence>
<dbReference type="Gene3D" id="1.10.10.10">
    <property type="entry name" value="Winged helix-like DNA-binding domain superfamily/Winged helix DNA-binding domain"/>
    <property type="match status" value="1"/>
</dbReference>
<keyword evidence="4" id="KW-1185">Reference proteome</keyword>
<gene>
    <name evidence="3" type="ORF">SAMN06265171_106100</name>
</gene>
<accession>A0A521DU30</accession>
<dbReference type="PROSITE" id="PS00622">
    <property type="entry name" value="HTH_LUXR_1"/>
    <property type="match status" value="1"/>
</dbReference>
<sequence length="481" mass="55540">MNCMKKKDLKELSNIILFALLLVMVTNCSKNNKDASIDKALLDKNEKLMLNGKKEESIELNKKLIKISKKNKYEKGEALGYINLATTYRTLGKYKVSSYYLKLAQGLAIKLQDDFIYTKLYYEYAWVNSALGLSTTGLNYNTKALKYALKLNERSSLLGDIYGQRAGFFIDKKSDSALIYFHKGFDVDPSALNSSLIGRFHLKVSNNLDSATFYNKNALILLKRKEYGTIREGIIYSFYGGLLLKKKEYLPALEYYEKASTILKKTQSINMLPEIYRNISIIYKSMNNKNKENEYVLKYTQLNDNLKMAGNEAIDISINKYIEKESNNESTSTFMYLLIGSIIFIIAIIFSFLKIRKNRLKKQISLSPFEPEENTSKERKDEITNENFTELIDLAKSNDLKLINRFQEIHPDLFLSLLKINPQLTKSELSLCVMIWLGFSSKEIANFTFMQHRSVHNKTGRLRKKLNIQQGQNIHNFLKSI</sequence>
<dbReference type="SUPFAM" id="SSF48452">
    <property type="entry name" value="TPR-like"/>
    <property type="match status" value="2"/>
</dbReference>
<dbReference type="Gene3D" id="1.25.40.10">
    <property type="entry name" value="Tetratricopeptide repeat domain"/>
    <property type="match status" value="2"/>
</dbReference>